<organism evidence="5 6">
    <name type="scientific">Hondaea fermentalgiana</name>
    <dbReference type="NCBI Taxonomy" id="2315210"/>
    <lineage>
        <taxon>Eukaryota</taxon>
        <taxon>Sar</taxon>
        <taxon>Stramenopiles</taxon>
        <taxon>Bigyra</taxon>
        <taxon>Labyrinthulomycetes</taxon>
        <taxon>Thraustochytrida</taxon>
        <taxon>Thraustochytriidae</taxon>
        <taxon>Hondaea</taxon>
    </lineage>
</organism>
<dbReference type="GO" id="GO:0006631">
    <property type="term" value="P:fatty acid metabolic process"/>
    <property type="evidence" value="ECO:0007669"/>
    <property type="project" value="TreeGrafter"/>
</dbReference>
<dbReference type="AlphaFoldDB" id="A0A2R5GW59"/>
<dbReference type="InParanoid" id="A0A2R5GW59"/>
<feature type="domain" description="AMP-binding enzyme C-terminal" evidence="4">
    <location>
        <begin position="501"/>
        <end position="575"/>
    </location>
</feature>
<evidence type="ECO:0000313" key="5">
    <source>
        <dbReference type="EMBL" id="GBG32651.1"/>
    </source>
</evidence>
<reference evidence="5 6" key="1">
    <citation type="submission" date="2017-12" db="EMBL/GenBank/DDBJ databases">
        <title>Sequencing, de novo assembly and annotation of complete genome of a new Thraustochytrid species, strain FCC1311.</title>
        <authorList>
            <person name="Sedici K."/>
            <person name="Godart F."/>
            <person name="Aiese Cigliano R."/>
            <person name="Sanseverino W."/>
            <person name="Barakat M."/>
            <person name="Ortet P."/>
            <person name="Marechal E."/>
            <person name="Cagnac O."/>
            <person name="Amato A."/>
        </authorList>
    </citation>
    <scope>NUCLEOTIDE SEQUENCE [LARGE SCALE GENOMIC DNA]</scope>
</reference>
<dbReference type="PANTHER" id="PTHR43201">
    <property type="entry name" value="ACYL-COA SYNTHETASE"/>
    <property type="match status" value="1"/>
</dbReference>
<dbReference type="SUPFAM" id="SSF56801">
    <property type="entry name" value="Acetyl-CoA synthetase-like"/>
    <property type="match status" value="1"/>
</dbReference>
<comment type="similarity">
    <text evidence="1">Belongs to the ATP-dependent AMP-binding enzyme family.</text>
</comment>
<dbReference type="EMBL" id="BEYU01000126">
    <property type="protein sequence ID" value="GBG32651.1"/>
    <property type="molecule type" value="Genomic_DNA"/>
</dbReference>
<gene>
    <name evidence="5" type="ORF">FCC1311_078461</name>
</gene>
<dbReference type="OrthoDB" id="16262at2759"/>
<evidence type="ECO:0000256" key="2">
    <source>
        <dbReference type="ARBA" id="ARBA00022598"/>
    </source>
</evidence>
<keyword evidence="6" id="KW-1185">Reference proteome</keyword>
<dbReference type="InterPro" id="IPR020845">
    <property type="entry name" value="AMP-binding_CS"/>
</dbReference>
<evidence type="ECO:0000256" key="1">
    <source>
        <dbReference type="ARBA" id="ARBA00006432"/>
    </source>
</evidence>
<dbReference type="Pfam" id="PF00501">
    <property type="entry name" value="AMP-binding"/>
    <property type="match status" value="1"/>
</dbReference>
<accession>A0A2R5GW59</accession>
<dbReference type="InterPro" id="IPR045851">
    <property type="entry name" value="AMP-bd_C_sf"/>
</dbReference>
<dbReference type="Proteomes" id="UP000241890">
    <property type="component" value="Unassembled WGS sequence"/>
</dbReference>
<dbReference type="GO" id="GO:0031956">
    <property type="term" value="F:medium-chain fatty acid-CoA ligase activity"/>
    <property type="evidence" value="ECO:0007669"/>
    <property type="project" value="TreeGrafter"/>
</dbReference>
<dbReference type="Gene3D" id="2.30.38.10">
    <property type="entry name" value="Luciferase, Domain 3"/>
    <property type="match status" value="1"/>
</dbReference>
<dbReference type="PANTHER" id="PTHR43201:SF5">
    <property type="entry name" value="MEDIUM-CHAIN ACYL-COA LIGASE ACSF2, MITOCHONDRIAL"/>
    <property type="match status" value="1"/>
</dbReference>
<dbReference type="Pfam" id="PF13193">
    <property type="entry name" value="AMP-binding_C"/>
    <property type="match status" value="1"/>
</dbReference>
<evidence type="ECO:0000259" key="4">
    <source>
        <dbReference type="Pfam" id="PF13193"/>
    </source>
</evidence>
<keyword evidence="2" id="KW-0436">Ligase</keyword>
<dbReference type="Gene3D" id="3.30.300.30">
    <property type="match status" value="1"/>
</dbReference>
<sequence length="602" mass="66100">MPALTKEQEAAIDATLHAPGTLLEMREEVIAFEENHAPHHKGVKYQVYPNGPQTLVDLFSFPKATGNLDNPFLVYEDKRYTFREADEEASALGSALINDFGVKTLDRVCIVSKNRPEYAIGVMASTSVGATCVPMNSWWKTKELEYGLDNSGTKIVLCDLDRYKLLVPILDKLTNLEKVILFDDANAGSVEPHPKLLMYKDVVSKRRGDAMPPLTAGKDDNALIMYTSGTTGHPKGVVLTHRSICHAITCAVAHSIRQKMMAAVKAGKTFTPEEVDPKHFAVLLNVPLFHATGLHSVFFLSFVIGRKMVMMDKWNIEQALQLIERERITNFTGVPTMVLDMMNHPNFKKYDTSSLEAVGGGGAAPPSTMVKDVQSNFKSAAPLQGFGMTETNALTCLNDGDTYAERPTSCGRATPSMQIAIWDDNDKPLPAGQKGNVMVKGAANLKEYWRKPEATADTMTADGWLRTGDVGHIDEGGYLHLGGRTKEIIIRGGENISCVAVEDGVYQHPGVAECAAIPVPHPTLGEEVGIVVFPKNGAKLTLEEIVAKCEDLAKFECPTHLYIWSEQLPRGATGKIVKREIRQIIEDNKILSEQQKNPKSKL</sequence>
<proteinExistence type="inferred from homology"/>
<protein>
    <submittedName>
        <fullName evidence="5">Acyl-coA synthetase, putative</fullName>
    </submittedName>
</protein>
<dbReference type="Gene3D" id="3.40.50.980">
    <property type="match status" value="2"/>
</dbReference>
<dbReference type="InterPro" id="IPR000873">
    <property type="entry name" value="AMP-dep_synth/lig_dom"/>
</dbReference>
<evidence type="ECO:0000259" key="3">
    <source>
        <dbReference type="Pfam" id="PF00501"/>
    </source>
</evidence>
<evidence type="ECO:0000313" key="6">
    <source>
        <dbReference type="Proteomes" id="UP000241890"/>
    </source>
</evidence>
<dbReference type="PROSITE" id="PS00455">
    <property type="entry name" value="AMP_BINDING"/>
    <property type="match status" value="1"/>
</dbReference>
<dbReference type="InterPro" id="IPR025110">
    <property type="entry name" value="AMP-bd_C"/>
</dbReference>
<name>A0A2R5GW59_9STRA</name>
<feature type="domain" description="AMP-dependent synthetase/ligase" evidence="3">
    <location>
        <begin position="64"/>
        <end position="449"/>
    </location>
</feature>
<comment type="caution">
    <text evidence="5">The sequence shown here is derived from an EMBL/GenBank/DDBJ whole genome shotgun (WGS) entry which is preliminary data.</text>
</comment>